<evidence type="ECO:0000313" key="4">
    <source>
        <dbReference type="Proteomes" id="UP000594263"/>
    </source>
</evidence>
<sequence length="83" mass="9348">MQRWQIWTSRGLAAALSPDLRLGGWAALAGRDLAWLTEQEEALTADMLDRLGWGFRPPSLCSQSGEIQPLRSPNGEPRRRRFA</sequence>
<keyword evidence="4" id="KW-1185">Reference proteome</keyword>
<evidence type="ECO:0000256" key="1">
    <source>
        <dbReference type="SAM" id="MobiDB-lite"/>
    </source>
</evidence>
<feature type="signal peptide" evidence="2">
    <location>
        <begin position="1"/>
        <end position="15"/>
    </location>
</feature>
<organism evidence="3 4">
    <name type="scientific">Kalanchoe fedtschenkoi</name>
    <name type="common">Lavender scallops</name>
    <name type="synonym">South American air plant</name>
    <dbReference type="NCBI Taxonomy" id="63787"/>
    <lineage>
        <taxon>Eukaryota</taxon>
        <taxon>Viridiplantae</taxon>
        <taxon>Streptophyta</taxon>
        <taxon>Embryophyta</taxon>
        <taxon>Tracheophyta</taxon>
        <taxon>Spermatophyta</taxon>
        <taxon>Magnoliopsida</taxon>
        <taxon>eudicotyledons</taxon>
        <taxon>Gunneridae</taxon>
        <taxon>Pentapetalae</taxon>
        <taxon>Saxifragales</taxon>
        <taxon>Crassulaceae</taxon>
        <taxon>Kalanchoe</taxon>
    </lineage>
</organism>
<protein>
    <submittedName>
        <fullName evidence="3">Uncharacterized protein</fullName>
    </submittedName>
</protein>
<reference evidence="3" key="1">
    <citation type="submission" date="2021-01" db="UniProtKB">
        <authorList>
            <consortium name="EnsemblPlants"/>
        </authorList>
    </citation>
    <scope>IDENTIFICATION</scope>
</reference>
<keyword evidence="2" id="KW-0732">Signal</keyword>
<proteinExistence type="predicted"/>
<dbReference type="Gramene" id="Kaladp0552s0001.1.v1.1">
    <property type="protein sequence ID" value="Kaladp0552s0001.1.v1.1.CDS.1"/>
    <property type="gene ID" value="Kaladp0552s0001.v1.1"/>
</dbReference>
<dbReference type="AlphaFoldDB" id="A0A7N0VCS9"/>
<name>A0A7N0VCS9_KALFE</name>
<evidence type="ECO:0000256" key="2">
    <source>
        <dbReference type="SAM" id="SignalP"/>
    </source>
</evidence>
<dbReference type="Proteomes" id="UP000594263">
    <property type="component" value="Unplaced"/>
</dbReference>
<evidence type="ECO:0000313" key="3">
    <source>
        <dbReference type="EnsemblPlants" id="Kaladp0552s0001.1.v1.1.CDS.1"/>
    </source>
</evidence>
<accession>A0A7N0VCS9</accession>
<feature type="chain" id="PRO_5029884128" evidence="2">
    <location>
        <begin position="16"/>
        <end position="83"/>
    </location>
</feature>
<dbReference type="EnsemblPlants" id="Kaladp0552s0001.1.v1.1">
    <property type="protein sequence ID" value="Kaladp0552s0001.1.v1.1.CDS.1"/>
    <property type="gene ID" value="Kaladp0552s0001.v1.1"/>
</dbReference>
<feature type="region of interest" description="Disordered" evidence="1">
    <location>
        <begin position="62"/>
        <end position="83"/>
    </location>
</feature>